<dbReference type="PRINTS" id="PR00344">
    <property type="entry name" value="BCTRLSENSOR"/>
</dbReference>
<dbReference type="FunFam" id="1.10.287.130:FF:000001">
    <property type="entry name" value="Two-component sensor histidine kinase"/>
    <property type="match status" value="1"/>
</dbReference>
<evidence type="ECO:0000256" key="10">
    <source>
        <dbReference type="ARBA" id="ARBA00022840"/>
    </source>
</evidence>
<evidence type="ECO:0000256" key="13">
    <source>
        <dbReference type="ARBA" id="ARBA00023136"/>
    </source>
</evidence>
<keyword evidence="19" id="KW-1185">Reference proteome</keyword>
<dbReference type="GO" id="GO:0005524">
    <property type="term" value="F:ATP binding"/>
    <property type="evidence" value="ECO:0007669"/>
    <property type="project" value="UniProtKB-KW"/>
</dbReference>
<keyword evidence="7 15" id="KW-0812">Transmembrane</keyword>
<feature type="domain" description="Histidine kinase" evidence="16">
    <location>
        <begin position="254"/>
        <end position="467"/>
    </location>
</feature>
<dbReference type="InterPro" id="IPR036097">
    <property type="entry name" value="HisK_dim/P_sf"/>
</dbReference>
<dbReference type="InterPro" id="IPR003660">
    <property type="entry name" value="HAMP_dom"/>
</dbReference>
<dbReference type="SMART" id="SM00304">
    <property type="entry name" value="HAMP"/>
    <property type="match status" value="1"/>
</dbReference>
<keyword evidence="12" id="KW-0902">Two-component regulatory system</keyword>
<evidence type="ECO:0000256" key="8">
    <source>
        <dbReference type="ARBA" id="ARBA00022741"/>
    </source>
</evidence>
<reference evidence="18 19" key="1">
    <citation type="submission" date="2018-03" db="EMBL/GenBank/DDBJ databases">
        <title>Genomic Encyclopedia of Type Strains, Phase III (KMG-III): the genomes of soil and plant-associated and newly described type strains.</title>
        <authorList>
            <person name="Whitman W."/>
        </authorList>
    </citation>
    <scope>NUCLEOTIDE SEQUENCE [LARGE SCALE GENOMIC DNA]</scope>
    <source>
        <strain evidence="18 19">CGMCC 1.12259</strain>
    </source>
</reference>
<evidence type="ECO:0000256" key="9">
    <source>
        <dbReference type="ARBA" id="ARBA00022777"/>
    </source>
</evidence>
<dbReference type="Pfam" id="PF00512">
    <property type="entry name" value="HisKA"/>
    <property type="match status" value="1"/>
</dbReference>
<evidence type="ECO:0000256" key="2">
    <source>
        <dbReference type="ARBA" id="ARBA00004651"/>
    </source>
</evidence>
<dbReference type="AlphaFoldDB" id="A0A2P8GK88"/>
<dbReference type="CDD" id="cd00082">
    <property type="entry name" value="HisKA"/>
    <property type="match status" value="1"/>
</dbReference>
<keyword evidence="6" id="KW-0808">Transferase</keyword>
<accession>A0A2P8GK88</accession>
<evidence type="ECO:0000256" key="14">
    <source>
        <dbReference type="SAM" id="Coils"/>
    </source>
</evidence>
<dbReference type="EMBL" id="PYAT01000009">
    <property type="protein sequence ID" value="PSL34370.1"/>
    <property type="molecule type" value="Genomic_DNA"/>
</dbReference>
<feature type="coiled-coil region" evidence="14">
    <location>
        <begin position="227"/>
        <end position="254"/>
    </location>
</feature>
<dbReference type="SUPFAM" id="SSF55874">
    <property type="entry name" value="ATPase domain of HSP90 chaperone/DNA topoisomerase II/histidine kinase"/>
    <property type="match status" value="1"/>
</dbReference>
<keyword evidence="4" id="KW-1003">Cell membrane</keyword>
<dbReference type="SMART" id="SM00387">
    <property type="entry name" value="HATPase_c"/>
    <property type="match status" value="1"/>
</dbReference>
<sequence>MKNPRIKYFYQLIGSHLSILLIALLVLSILFVRYVEDFAYKDKAAELERYGQQILRELERPRPGTDLQTYVSLLKAQNIDFIVFDQQSRVLYPFSEAFPPVDLTQEEWGVIEQGETLVVNRDVERFENTMTFVALPYVANGQLIGGVLLASPVSGTREMISELNQTLVTTILIAFAVALLLSLLLAKLHVSRIQRMQKATSMISDGHYEVDLPQSNFDEIGDLARDFNKMANKLRQSNEEIDRLENRRRQFMADVSHEMRTPLTTIAGVIEGLRNNMFEEDQREKGIRLVSDETKRLIRLVNENLDYEKIRSNQVTLTKEEIEAEELLEIIQEQLHLQAADKGNHINIEAEAGTVIYGDMDRLIQILTNIVKNSIQFTEQGQIYLRAFKEPAHMVIEVEDTGTGINVEEIDLIWRRFYKSDFSRGIGQFGLGLSIVKQLIALHDGDVQVESKKGEGTKFTIQLPHKKDQEA</sequence>
<protein>
    <recommendedName>
        <fullName evidence="3">histidine kinase</fullName>
        <ecNumber evidence="3">2.7.13.3</ecNumber>
    </recommendedName>
</protein>
<evidence type="ECO:0000313" key="19">
    <source>
        <dbReference type="Proteomes" id="UP000242682"/>
    </source>
</evidence>
<dbReference type="Gene3D" id="1.10.287.130">
    <property type="match status" value="1"/>
</dbReference>
<dbReference type="FunFam" id="3.30.565.10:FF:000006">
    <property type="entry name" value="Sensor histidine kinase WalK"/>
    <property type="match status" value="1"/>
</dbReference>
<keyword evidence="5" id="KW-0597">Phosphoprotein</keyword>
<feature type="transmembrane region" description="Helical" evidence="15">
    <location>
        <begin position="167"/>
        <end position="186"/>
    </location>
</feature>
<name>A0A2P8GK88_9BACL</name>
<evidence type="ECO:0000256" key="12">
    <source>
        <dbReference type="ARBA" id="ARBA00023012"/>
    </source>
</evidence>
<dbReference type="InterPro" id="IPR004358">
    <property type="entry name" value="Sig_transdc_His_kin-like_C"/>
</dbReference>
<evidence type="ECO:0000256" key="15">
    <source>
        <dbReference type="SAM" id="Phobius"/>
    </source>
</evidence>
<evidence type="ECO:0000256" key="3">
    <source>
        <dbReference type="ARBA" id="ARBA00012438"/>
    </source>
</evidence>
<feature type="transmembrane region" description="Helical" evidence="15">
    <location>
        <begin position="12"/>
        <end position="32"/>
    </location>
</feature>
<keyword evidence="11 15" id="KW-1133">Transmembrane helix</keyword>
<evidence type="ECO:0000259" key="17">
    <source>
        <dbReference type="PROSITE" id="PS50885"/>
    </source>
</evidence>
<proteinExistence type="predicted"/>
<comment type="caution">
    <text evidence="18">The sequence shown here is derived from an EMBL/GenBank/DDBJ whole genome shotgun (WGS) entry which is preliminary data.</text>
</comment>
<evidence type="ECO:0000313" key="18">
    <source>
        <dbReference type="EMBL" id="PSL34370.1"/>
    </source>
</evidence>
<dbReference type="InterPro" id="IPR005467">
    <property type="entry name" value="His_kinase_dom"/>
</dbReference>
<comment type="subcellular location">
    <subcellularLocation>
        <location evidence="2">Cell membrane</location>
        <topology evidence="2">Multi-pass membrane protein</topology>
    </subcellularLocation>
</comment>
<dbReference type="EC" id="2.7.13.3" evidence="3"/>
<evidence type="ECO:0000256" key="1">
    <source>
        <dbReference type="ARBA" id="ARBA00000085"/>
    </source>
</evidence>
<dbReference type="OrthoDB" id="9813151at2"/>
<dbReference type="PANTHER" id="PTHR45528">
    <property type="entry name" value="SENSOR HISTIDINE KINASE CPXA"/>
    <property type="match status" value="1"/>
</dbReference>
<dbReference type="Proteomes" id="UP000242682">
    <property type="component" value="Unassembled WGS sequence"/>
</dbReference>
<dbReference type="PROSITE" id="PS50109">
    <property type="entry name" value="HIS_KIN"/>
    <property type="match status" value="1"/>
</dbReference>
<evidence type="ECO:0000256" key="7">
    <source>
        <dbReference type="ARBA" id="ARBA00022692"/>
    </source>
</evidence>
<dbReference type="RefSeq" id="WP_106534015.1">
    <property type="nucleotide sequence ID" value="NZ_PYAT01000009.1"/>
</dbReference>
<dbReference type="CDD" id="cd06225">
    <property type="entry name" value="HAMP"/>
    <property type="match status" value="1"/>
</dbReference>
<evidence type="ECO:0000256" key="5">
    <source>
        <dbReference type="ARBA" id="ARBA00022553"/>
    </source>
</evidence>
<evidence type="ECO:0000256" key="11">
    <source>
        <dbReference type="ARBA" id="ARBA00022989"/>
    </source>
</evidence>
<dbReference type="SUPFAM" id="SSF47384">
    <property type="entry name" value="Homodimeric domain of signal transducing histidine kinase"/>
    <property type="match status" value="1"/>
</dbReference>
<keyword evidence="9 18" id="KW-0418">Kinase</keyword>
<dbReference type="PANTHER" id="PTHR45528:SF1">
    <property type="entry name" value="SENSOR HISTIDINE KINASE CPXA"/>
    <property type="match status" value="1"/>
</dbReference>
<dbReference type="InterPro" id="IPR050398">
    <property type="entry name" value="HssS/ArlS-like"/>
</dbReference>
<keyword evidence="14" id="KW-0175">Coiled coil</keyword>
<dbReference type="InterPro" id="IPR003594">
    <property type="entry name" value="HATPase_dom"/>
</dbReference>
<keyword evidence="8" id="KW-0547">Nucleotide-binding</keyword>
<keyword evidence="10" id="KW-0067">ATP-binding</keyword>
<comment type="catalytic activity">
    <reaction evidence="1">
        <text>ATP + protein L-histidine = ADP + protein N-phospho-L-histidine.</text>
        <dbReference type="EC" id="2.7.13.3"/>
    </reaction>
</comment>
<evidence type="ECO:0000256" key="6">
    <source>
        <dbReference type="ARBA" id="ARBA00022679"/>
    </source>
</evidence>
<organism evidence="18 19">
    <name type="scientific">Planomicrobium soli</name>
    <dbReference type="NCBI Taxonomy" id="1176648"/>
    <lineage>
        <taxon>Bacteria</taxon>
        <taxon>Bacillati</taxon>
        <taxon>Bacillota</taxon>
        <taxon>Bacilli</taxon>
        <taxon>Bacillales</taxon>
        <taxon>Caryophanaceae</taxon>
        <taxon>Planomicrobium</taxon>
    </lineage>
</organism>
<evidence type="ECO:0000259" key="16">
    <source>
        <dbReference type="PROSITE" id="PS50109"/>
    </source>
</evidence>
<dbReference type="Pfam" id="PF02518">
    <property type="entry name" value="HATPase_c"/>
    <property type="match status" value="1"/>
</dbReference>
<dbReference type="Gene3D" id="3.30.565.10">
    <property type="entry name" value="Histidine kinase-like ATPase, C-terminal domain"/>
    <property type="match status" value="1"/>
</dbReference>
<dbReference type="SMART" id="SM00388">
    <property type="entry name" value="HisKA"/>
    <property type="match status" value="1"/>
</dbReference>
<dbReference type="SUPFAM" id="SSF158472">
    <property type="entry name" value="HAMP domain-like"/>
    <property type="match status" value="1"/>
</dbReference>
<dbReference type="PROSITE" id="PS50885">
    <property type="entry name" value="HAMP"/>
    <property type="match status" value="1"/>
</dbReference>
<dbReference type="Gene3D" id="6.10.340.10">
    <property type="match status" value="1"/>
</dbReference>
<gene>
    <name evidence="18" type="ORF">B0H99_10997</name>
</gene>
<dbReference type="CDD" id="cd00075">
    <property type="entry name" value="HATPase"/>
    <property type="match status" value="1"/>
</dbReference>
<dbReference type="InterPro" id="IPR003661">
    <property type="entry name" value="HisK_dim/P_dom"/>
</dbReference>
<dbReference type="GO" id="GO:0005886">
    <property type="term" value="C:plasma membrane"/>
    <property type="evidence" value="ECO:0007669"/>
    <property type="project" value="UniProtKB-SubCell"/>
</dbReference>
<keyword evidence="13 15" id="KW-0472">Membrane</keyword>
<evidence type="ECO:0000256" key="4">
    <source>
        <dbReference type="ARBA" id="ARBA00022475"/>
    </source>
</evidence>
<dbReference type="InterPro" id="IPR036890">
    <property type="entry name" value="HATPase_C_sf"/>
</dbReference>
<dbReference type="GO" id="GO:0000155">
    <property type="term" value="F:phosphorelay sensor kinase activity"/>
    <property type="evidence" value="ECO:0007669"/>
    <property type="project" value="InterPro"/>
</dbReference>
<dbReference type="Pfam" id="PF00672">
    <property type="entry name" value="HAMP"/>
    <property type="match status" value="1"/>
</dbReference>
<feature type="domain" description="HAMP" evidence="17">
    <location>
        <begin position="187"/>
        <end position="239"/>
    </location>
</feature>